<keyword evidence="2" id="KW-1185">Reference proteome</keyword>
<evidence type="ECO:0000313" key="1">
    <source>
        <dbReference type="EMBL" id="GFN87733.1"/>
    </source>
</evidence>
<evidence type="ECO:0000313" key="2">
    <source>
        <dbReference type="Proteomes" id="UP000735302"/>
    </source>
</evidence>
<gene>
    <name evidence="1" type="ORF">PoB_001423900</name>
</gene>
<reference evidence="1 2" key="1">
    <citation type="journal article" date="2021" name="Elife">
        <title>Chloroplast acquisition without the gene transfer in kleptoplastic sea slugs, Plakobranchus ocellatus.</title>
        <authorList>
            <person name="Maeda T."/>
            <person name="Takahashi S."/>
            <person name="Yoshida T."/>
            <person name="Shimamura S."/>
            <person name="Takaki Y."/>
            <person name="Nagai Y."/>
            <person name="Toyoda A."/>
            <person name="Suzuki Y."/>
            <person name="Arimoto A."/>
            <person name="Ishii H."/>
            <person name="Satoh N."/>
            <person name="Nishiyama T."/>
            <person name="Hasebe M."/>
            <person name="Maruyama T."/>
            <person name="Minagawa J."/>
            <person name="Obokata J."/>
            <person name="Shigenobu S."/>
        </authorList>
    </citation>
    <scope>NUCLEOTIDE SEQUENCE [LARGE SCALE GENOMIC DNA]</scope>
</reference>
<dbReference type="AlphaFoldDB" id="A0AAV3YXH2"/>
<name>A0AAV3YXH2_9GAST</name>
<accession>A0AAV3YXH2</accession>
<sequence>MCFSSSTVYNISFGSKKYYLDLRLVGFRHSQHLVESTKHNKIRELTTLANQVKLVFAHDNWSTKWRRYFVPKTPSRCVSERRAAQWAGSLH</sequence>
<organism evidence="1 2">
    <name type="scientific">Plakobranchus ocellatus</name>
    <dbReference type="NCBI Taxonomy" id="259542"/>
    <lineage>
        <taxon>Eukaryota</taxon>
        <taxon>Metazoa</taxon>
        <taxon>Spiralia</taxon>
        <taxon>Lophotrochozoa</taxon>
        <taxon>Mollusca</taxon>
        <taxon>Gastropoda</taxon>
        <taxon>Heterobranchia</taxon>
        <taxon>Euthyneura</taxon>
        <taxon>Panpulmonata</taxon>
        <taxon>Sacoglossa</taxon>
        <taxon>Placobranchoidea</taxon>
        <taxon>Plakobranchidae</taxon>
        <taxon>Plakobranchus</taxon>
    </lineage>
</organism>
<comment type="caution">
    <text evidence="1">The sequence shown here is derived from an EMBL/GenBank/DDBJ whole genome shotgun (WGS) entry which is preliminary data.</text>
</comment>
<proteinExistence type="predicted"/>
<protein>
    <submittedName>
        <fullName evidence="1">Aldo-Keto reductase family 1 member b10</fullName>
    </submittedName>
</protein>
<dbReference type="Proteomes" id="UP000735302">
    <property type="component" value="Unassembled WGS sequence"/>
</dbReference>
<dbReference type="EMBL" id="BLXT01001780">
    <property type="protein sequence ID" value="GFN87733.1"/>
    <property type="molecule type" value="Genomic_DNA"/>
</dbReference>